<evidence type="ECO:0000256" key="4">
    <source>
        <dbReference type="ARBA" id="ARBA00023136"/>
    </source>
</evidence>
<evidence type="ECO:0000313" key="8">
    <source>
        <dbReference type="Proteomes" id="UP000253752"/>
    </source>
</evidence>
<evidence type="ECO:0008006" key="9">
    <source>
        <dbReference type="Google" id="ProtNLM"/>
    </source>
</evidence>
<feature type="region of interest" description="Disordered" evidence="5">
    <location>
        <begin position="1"/>
        <end position="31"/>
    </location>
</feature>
<keyword evidence="3 6" id="KW-1133">Transmembrane helix</keyword>
<dbReference type="Pfam" id="PF04688">
    <property type="entry name" value="Holin_SPP1"/>
    <property type="match status" value="1"/>
</dbReference>
<dbReference type="EMBL" id="PPTX01000022">
    <property type="protein sequence ID" value="RDB76334.1"/>
    <property type="molecule type" value="Genomic_DNA"/>
</dbReference>
<accession>A0A369MRT8</accession>
<proteinExistence type="predicted"/>
<name>A0A369MRT8_EGGLN</name>
<evidence type="ECO:0000256" key="3">
    <source>
        <dbReference type="ARBA" id="ARBA00022989"/>
    </source>
</evidence>
<keyword evidence="4 6" id="KW-0472">Membrane</keyword>
<evidence type="ECO:0000256" key="6">
    <source>
        <dbReference type="SAM" id="Phobius"/>
    </source>
</evidence>
<dbReference type="Proteomes" id="UP000253752">
    <property type="component" value="Unassembled WGS sequence"/>
</dbReference>
<feature type="compositionally biased region" description="Basic residues" evidence="5">
    <location>
        <begin position="1"/>
        <end position="15"/>
    </location>
</feature>
<protein>
    <recommendedName>
        <fullName evidence="9">Holin</fullName>
    </recommendedName>
</protein>
<evidence type="ECO:0000313" key="7">
    <source>
        <dbReference type="EMBL" id="RDB76334.1"/>
    </source>
</evidence>
<feature type="transmembrane region" description="Helical" evidence="6">
    <location>
        <begin position="42"/>
        <end position="62"/>
    </location>
</feature>
<evidence type="ECO:0000256" key="2">
    <source>
        <dbReference type="ARBA" id="ARBA00022692"/>
    </source>
</evidence>
<reference evidence="7 8" key="1">
    <citation type="journal article" date="2018" name="Elife">
        <title>Discovery and characterization of a prevalent human gut bacterial enzyme sufficient for the inactivation of a family of plant toxins.</title>
        <authorList>
            <person name="Koppel N."/>
            <person name="Bisanz J.E."/>
            <person name="Pandelia M.E."/>
            <person name="Turnbaugh P.J."/>
            <person name="Balskus E.P."/>
        </authorList>
    </citation>
    <scope>NUCLEOTIDE SEQUENCE [LARGE SCALE GENOMIC DNA]</scope>
    <source>
        <strain evidence="7 8">MR1 #12</strain>
    </source>
</reference>
<comment type="caution">
    <text evidence="7">The sequence shown here is derived from an EMBL/GenBank/DDBJ whole genome shotgun (WGS) entry which is preliminary data.</text>
</comment>
<sequence>MGQRRQLRPHGGSRVRGRDRGNSSRHKHLEIGAGMNKEQIKAISTLAVALGALGLVFAITFGAIDPDALTGAAAAVLAIGTTVVAWWRNNNMTEAAQDAQKVLDSLKDKE</sequence>
<feature type="transmembrane region" description="Helical" evidence="6">
    <location>
        <begin position="68"/>
        <end position="87"/>
    </location>
</feature>
<evidence type="ECO:0000256" key="1">
    <source>
        <dbReference type="ARBA" id="ARBA00004370"/>
    </source>
</evidence>
<dbReference type="InterPro" id="IPR006479">
    <property type="entry name" value="Holin"/>
</dbReference>
<keyword evidence="2 6" id="KW-0812">Transmembrane</keyword>
<comment type="subcellular location">
    <subcellularLocation>
        <location evidence="1">Membrane</location>
    </subcellularLocation>
</comment>
<gene>
    <name evidence="7" type="ORF">C1872_12570</name>
</gene>
<dbReference type="GO" id="GO:0016020">
    <property type="term" value="C:membrane"/>
    <property type="evidence" value="ECO:0007669"/>
    <property type="project" value="UniProtKB-SubCell"/>
</dbReference>
<dbReference type="AlphaFoldDB" id="A0A369MRT8"/>
<organism evidence="7 8">
    <name type="scientific">Eggerthella lenta</name>
    <name type="common">Eubacterium lentum</name>
    <dbReference type="NCBI Taxonomy" id="84112"/>
    <lineage>
        <taxon>Bacteria</taxon>
        <taxon>Bacillati</taxon>
        <taxon>Actinomycetota</taxon>
        <taxon>Coriobacteriia</taxon>
        <taxon>Eggerthellales</taxon>
        <taxon>Eggerthellaceae</taxon>
        <taxon>Eggerthella</taxon>
    </lineage>
</organism>
<evidence type="ECO:0000256" key="5">
    <source>
        <dbReference type="SAM" id="MobiDB-lite"/>
    </source>
</evidence>